<dbReference type="Proteomes" id="UP001371456">
    <property type="component" value="Unassembled WGS sequence"/>
</dbReference>
<protein>
    <submittedName>
        <fullName evidence="1">Uncharacterized protein</fullName>
    </submittedName>
</protein>
<accession>A0AAN8YJ13</accession>
<keyword evidence="2" id="KW-1185">Reference proteome</keyword>
<dbReference type="AlphaFoldDB" id="A0AAN8YJ13"/>
<evidence type="ECO:0000313" key="1">
    <source>
        <dbReference type="EMBL" id="KAK6794142.1"/>
    </source>
</evidence>
<dbReference type="EMBL" id="JBANQN010000003">
    <property type="protein sequence ID" value="KAK6794142.1"/>
    <property type="molecule type" value="Genomic_DNA"/>
</dbReference>
<organism evidence="1 2">
    <name type="scientific">Solanum bulbocastanum</name>
    <name type="common">Wild potato</name>
    <dbReference type="NCBI Taxonomy" id="147425"/>
    <lineage>
        <taxon>Eukaryota</taxon>
        <taxon>Viridiplantae</taxon>
        <taxon>Streptophyta</taxon>
        <taxon>Embryophyta</taxon>
        <taxon>Tracheophyta</taxon>
        <taxon>Spermatophyta</taxon>
        <taxon>Magnoliopsida</taxon>
        <taxon>eudicotyledons</taxon>
        <taxon>Gunneridae</taxon>
        <taxon>Pentapetalae</taxon>
        <taxon>asterids</taxon>
        <taxon>lamiids</taxon>
        <taxon>Solanales</taxon>
        <taxon>Solanaceae</taxon>
        <taxon>Solanoideae</taxon>
        <taxon>Solaneae</taxon>
        <taxon>Solanum</taxon>
    </lineage>
</organism>
<gene>
    <name evidence="1" type="ORF">RDI58_007595</name>
</gene>
<evidence type="ECO:0000313" key="2">
    <source>
        <dbReference type="Proteomes" id="UP001371456"/>
    </source>
</evidence>
<comment type="caution">
    <text evidence="1">The sequence shown here is derived from an EMBL/GenBank/DDBJ whole genome shotgun (WGS) entry which is preliminary data.</text>
</comment>
<proteinExistence type="predicted"/>
<name>A0AAN8YJ13_SOLBU</name>
<sequence>MWFSLKLNTHCGCDVIQPVPAKLVLQKKIAGEEKSNNEVEHFLDAS</sequence>
<reference evidence="1 2" key="1">
    <citation type="submission" date="2024-02" db="EMBL/GenBank/DDBJ databases">
        <title>de novo genome assembly of Solanum bulbocastanum strain 11H21.</title>
        <authorList>
            <person name="Hosaka A.J."/>
        </authorList>
    </citation>
    <scope>NUCLEOTIDE SEQUENCE [LARGE SCALE GENOMIC DNA]</scope>
    <source>
        <tissue evidence="1">Young leaves</tissue>
    </source>
</reference>